<evidence type="ECO:0000313" key="9">
    <source>
        <dbReference type="Proteomes" id="UP000195573"/>
    </source>
</evidence>
<dbReference type="RefSeq" id="WP_010195481.1">
    <property type="nucleotide sequence ID" value="NZ_CP020880.1"/>
</dbReference>
<dbReference type="GO" id="GO:0006508">
    <property type="term" value="P:proteolysis"/>
    <property type="evidence" value="ECO:0007669"/>
    <property type="project" value="UniProtKB-KW"/>
</dbReference>
<dbReference type="EMBL" id="CP020880">
    <property type="protein sequence ID" value="ART77625.1"/>
    <property type="molecule type" value="Genomic_DNA"/>
</dbReference>
<dbReference type="PANTHER" id="PTHR42987:SF7">
    <property type="entry name" value="SIGNAL PEPTIDE PEPTIDASE SPPA-RELATED"/>
    <property type="match status" value="1"/>
</dbReference>
<dbReference type="NCBIfam" id="TIGR00706">
    <property type="entry name" value="SppA_dom"/>
    <property type="match status" value="1"/>
</dbReference>
<evidence type="ECO:0000313" key="10">
    <source>
        <dbReference type="Proteomes" id="UP000323393"/>
    </source>
</evidence>
<dbReference type="Pfam" id="PF01343">
    <property type="entry name" value="Peptidase_S49"/>
    <property type="match status" value="1"/>
</dbReference>
<proteinExistence type="inferred from homology"/>
<dbReference type="InterPro" id="IPR029045">
    <property type="entry name" value="ClpP/crotonase-like_dom_sf"/>
</dbReference>
<evidence type="ECO:0000256" key="2">
    <source>
        <dbReference type="ARBA" id="ARBA00022670"/>
    </source>
</evidence>
<dbReference type="Proteomes" id="UP000324517">
    <property type="component" value="Unassembled WGS sequence"/>
</dbReference>
<keyword evidence="3" id="KW-0378">Hydrolase</keyword>
<name>A0A1Y0CS38_9BACI</name>
<feature type="domain" description="Peptidase S49" evidence="5">
    <location>
        <begin position="133"/>
        <end position="282"/>
    </location>
</feature>
<evidence type="ECO:0000313" key="8">
    <source>
        <dbReference type="EMBL" id="TYS71551.1"/>
    </source>
</evidence>
<keyword evidence="2" id="KW-0645">Protease</keyword>
<dbReference type="InterPro" id="IPR002142">
    <property type="entry name" value="Peptidase_S49"/>
</dbReference>
<reference evidence="6 9" key="1">
    <citation type="submission" date="2017-04" db="EMBL/GenBank/DDBJ databases">
        <title>Complete Genome Sequence of the Bacillus horikoshii 20a strain from Cuatro Cienegas, Coahuila, Mexico.</title>
        <authorList>
            <person name="Zarza E."/>
            <person name="Alcaraz L.D."/>
            <person name="Aguilar-Salinas B."/>
            <person name="Islas A."/>
            <person name="Olmedo-Alvarez G."/>
        </authorList>
    </citation>
    <scope>NUCLEOTIDE SEQUENCE [LARGE SCALE GENOMIC DNA]</scope>
    <source>
        <strain evidence="6 9">20a</strain>
    </source>
</reference>
<evidence type="ECO:0000256" key="3">
    <source>
        <dbReference type="ARBA" id="ARBA00022801"/>
    </source>
</evidence>
<dbReference type="Proteomes" id="UP000195573">
    <property type="component" value="Chromosome"/>
</dbReference>
<dbReference type="InterPro" id="IPR047272">
    <property type="entry name" value="S49_SppA_C"/>
</dbReference>
<reference evidence="10 11" key="2">
    <citation type="submission" date="2019-08" db="EMBL/GenBank/DDBJ databases">
        <title>Bacillus genomes from the desert of Cuatro Cienegas, Coahuila.</title>
        <authorList>
            <person name="Olmedo-Alvarez G."/>
        </authorList>
    </citation>
    <scope>NUCLEOTIDE SEQUENCE [LARGE SCALE GENOMIC DNA]</scope>
    <source>
        <strain evidence="7 10">CH88_3T</strain>
        <strain evidence="8 11">CH98b_3T</strain>
    </source>
</reference>
<dbReference type="InterPro" id="IPR004635">
    <property type="entry name" value="Pept_S49_SppA"/>
</dbReference>
<comment type="similarity">
    <text evidence="1">Belongs to the peptidase S49 family.</text>
</comment>
<protein>
    <submittedName>
        <fullName evidence="6">S49 family peptidase</fullName>
    </submittedName>
    <submittedName>
        <fullName evidence="8">Signal peptide peptidase SppA</fullName>
    </submittedName>
</protein>
<dbReference type="KEGG" id="bhk:B4U37_16875"/>
<evidence type="ECO:0000313" key="7">
    <source>
        <dbReference type="EMBL" id="TYS58943.1"/>
    </source>
</evidence>
<dbReference type="OrthoDB" id="9764363at2"/>
<dbReference type="GeneID" id="96740077"/>
<gene>
    <name evidence="8" type="primary">sppA</name>
    <name evidence="6" type="ORF">B4U37_16875</name>
    <name evidence="7" type="ORF">FZC74_09340</name>
    <name evidence="8" type="ORF">FZC75_13490</name>
</gene>
<evidence type="ECO:0000259" key="5">
    <source>
        <dbReference type="Pfam" id="PF01343"/>
    </source>
</evidence>
<dbReference type="CDD" id="cd07023">
    <property type="entry name" value="S49_Sppa_N_C"/>
    <property type="match status" value="1"/>
</dbReference>
<dbReference type="GO" id="GO:0008236">
    <property type="term" value="F:serine-type peptidase activity"/>
    <property type="evidence" value="ECO:0007669"/>
    <property type="project" value="UniProtKB-KW"/>
</dbReference>
<organism evidence="8 11">
    <name type="scientific">Sutcliffiella horikoshii</name>
    <dbReference type="NCBI Taxonomy" id="79883"/>
    <lineage>
        <taxon>Bacteria</taxon>
        <taxon>Bacillati</taxon>
        <taxon>Bacillota</taxon>
        <taxon>Bacilli</taxon>
        <taxon>Bacillales</taxon>
        <taxon>Bacillaceae</taxon>
        <taxon>Sutcliffiella</taxon>
    </lineage>
</organism>
<dbReference type="PANTHER" id="PTHR42987">
    <property type="entry name" value="PEPTIDASE S49"/>
    <property type="match status" value="1"/>
</dbReference>
<evidence type="ECO:0000256" key="4">
    <source>
        <dbReference type="ARBA" id="ARBA00022825"/>
    </source>
</evidence>
<dbReference type="Proteomes" id="UP000323393">
    <property type="component" value="Unassembled WGS sequence"/>
</dbReference>
<dbReference type="EMBL" id="VTET01000006">
    <property type="protein sequence ID" value="TYS71551.1"/>
    <property type="molecule type" value="Genomic_DNA"/>
</dbReference>
<dbReference type="SUPFAM" id="SSF52096">
    <property type="entry name" value="ClpP/crotonase"/>
    <property type="match status" value="1"/>
</dbReference>
<dbReference type="EMBL" id="VTEU01000003">
    <property type="protein sequence ID" value="TYS58943.1"/>
    <property type="molecule type" value="Genomic_DNA"/>
</dbReference>
<keyword evidence="4" id="KW-0720">Serine protease</keyword>
<accession>A0A1Y0CS38</accession>
<evidence type="ECO:0000313" key="11">
    <source>
        <dbReference type="Proteomes" id="UP000324517"/>
    </source>
</evidence>
<dbReference type="Gene3D" id="3.90.226.10">
    <property type="entry name" value="2-enoyl-CoA Hydratase, Chain A, domain 1"/>
    <property type="match status" value="2"/>
</dbReference>
<sequence>MSGKRWAALGIAALLFFVSIITSLATKPAESSTSDSFSDIFGGEEEFIEEVIEDGSPNRKILVLEVNGVIQDTGSDVTSVFQSPGYNHRQFLRMLDQAKEDDTVQGIIVRVNTPGGGVSESAEIHKRLVEIKEETEKPIYISMGTMAASGGYYIAAPANKIFASPETITGSIGVIMQGINYSELAEKYGVKFDTIKSGPYKDIMSPTKDMSEEERQILQSMVDNMYDQFVKVIVDGRGMSESEVRRIADGRIYDGQQAKDINIVDELGYFEDVIEAMKKDHEMGNVQVVQYTENLGWGSLFSMNVQSLLKPESEMQMLAKLINQPNSPRLMYLYAE</sequence>
<dbReference type="AlphaFoldDB" id="A0A1Y0CS38"/>
<evidence type="ECO:0000313" key="6">
    <source>
        <dbReference type="EMBL" id="ART77625.1"/>
    </source>
</evidence>
<keyword evidence="9" id="KW-1185">Reference proteome</keyword>
<evidence type="ECO:0000256" key="1">
    <source>
        <dbReference type="ARBA" id="ARBA00008683"/>
    </source>
</evidence>